<feature type="chain" id="PRO_5020680187" evidence="3">
    <location>
        <begin position="33"/>
        <end position="222"/>
    </location>
</feature>
<comment type="caution">
    <text evidence="5">The sequence shown here is derived from an EMBL/GenBank/DDBJ whole genome shotgun (WGS) entry which is preliminary data.</text>
</comment>
<feature type="signal peptide" evidence="3">
    <location>
        <begin position="1"/>
        <end position="32"/>
    </location>
</feature>
<dbReference type="GO" id="GO:0007155">
    <property type="term" value="P:cell adhesion"/>
    <property type="evidence" value="ECO:0007669"/>
    <property type="project" value="TreeGrafter"/>
</dbReference>
<evidence type="ECO:0000313" key="6">
    <source>
        <dbReference type="Proteomes" id="UP000294911"/>
    </source>
</evidence>
<feature type="compositionally biased region" description="Low complexity" evidence="2">
    <location>
        <begin position="36"/>
        <end position="48"/>
    </location>
</feature>
<evidence type="ECO:0000256" key="2">
    <source>
        <dbReference type="SAM" id="MobiDB-lite"/>
    </source>
</evidence>
<keyword evidence="6" id="KW-1185">Reference proteome</keyword>
<keyword evidence="1 3" id="KW-0732">Signal</keyword>
<reference evidence="5 6" key="1">
    <citation type="submission" date="2019-03" db="EMBL/GenBank/DDBJ databases">
        <title>Genomic Encyclopedia of Type Strains, Phase IV (KMG-IV): sequencing the most valuable type-strain genomes for metagenomic binning, comparative biology and taxonomic classification.</title>
        <authorList>
            <person name="Goeker M."/>
        </authorList>
    </citation>
    <scope>NUCLEOTIDE SEQUENCE [LARGE SCALE GENOMIC DNA]</scope>
    <source>
        <strain evidence="5 6">DSM 45765</strain>
    </source>
</reference>
<dbReference type="Gene3D" id="2.30.180.10">
    <property type="entry name" value="FAS1 domain"/>
    <property type="match status" value="1"/>
</dbReference>
<gene>
    <name evidence="5" type="ORF">EV191_11953</name>
</gene>
<dbReference type="FunFam" id="2.30.180.10:FF:000019">
    <property type="entry name" value="Cell surface lipoprotein"/>
    <property type="match status" value="1"/>
</dbReference>
<dbReference type="PROSITE" id="PS51257">
    <property type="entry name" value="PROKAR_LIPOPROTEIN"/>
    <property type="match status" value="1"/>
</dbReference>
<dbReference type="GO" id="GO:0050839">
    <property type="term" value="F:cell adhesion molecule binding"/>
    <property type="evidence" value="ECO:0007669"/>
    <property type="project" value="TreeGrafter"/>
</dbReference>
<dbReference type="Pfam" id="PF02469">
    <property type="entry name" value="Fasciclin"/>
    <property type="match status" value="1"/>
</dbReference>
<dbReference type="PANTHER" id="PTHR10900">
    <property type="entry name" value="PERIOSTIN-RELATED"/>
    <property type="match status" value="1"/>
</dbReference>
<proteinExistence type="predicted"/>
<evidence type="ECO:0000313" key="5">
    <source>
        <dbReference type="EMBL" id="TCP44768.1"/>
    </source>
</evidence>
<organism evidence="5 6">
    <name type="scientific">Tamaricihabitans halophyticus</name>
    <dbReference type="NCBI Taxonomy" id="1262583"/>
    <lineage>
        <taxon>Bacteria</taxon>
        <taxon>Bacillati</taxon>
        <taxon>Actinomycetota</taxon>
        <taxon>Actinomycetes</taxon>
        <taxon>Pseudonocardiales</taxon>
        <taxon>Pseudonocardiaceae</taxon>
        <taxon>Tamaricihabitans</taxon>
    </lineage>
</organism>
<dbReference type="SMART" id="SM00554">
    <property type="entry name" value="FAS1"/>
    <property type="match status" value="1"/>
</dbReference>
<dbReference type="Proteomes" id="UP000294911">
    <property type="component" value="Unassembled WGS sequence"/>
</dbReference>
<dbReference type="AlphaFoldDB" id="A0A4R2Q9N6"/>
<accession>A0A4R2Q9N6</accession>
<evidence type="ECO:0000256" key="1">
    <source>
        <dbReference type="ARBA" id="ARBA00022729"/>
    </source>
</evidence>
<dbReference type="InterPro" id="IPR036378">
    <property type="entry name" value="FAS1_dom_sf"/>
</dbReference>
<name>A0A4R2Q9N6_9PSEU</name>
<dbReference type="InterPro" id="IPR050904">
    <property type="entry name" value="Adhesion/Biosynth-related"/>
</dbReference>
<feature type="domain" description="FAS1" evidence="4">
    <location>
        <begin position="86"/>
        <end position="217"/>
    </location>
</feature>
<evidence type="ECO:0000256" key="3">
    <source>
        <dbReference type="SAM" id="SignalP"/>
    </source>
</evidence>
<evidence type="ECO:0000259" key="4">
    <source>
        <dbReference type="PROSITE" id="PS50213"/>
    </source>
</evidence>
<feature type="region of interest" description="Disordered" evidence="2">
    <location>
        <begin position="30"/>
        <end position="91"/>
    </location>
</feature>
<dbReference type="SUPFAM" id="SSF82153">
    <property type="entry name" value="FAS1 domain"/>
    <property type="match status" value="1"/>
</dbReference>
<protein>
    <submittedName>
        <fullName evidence="5">Putative surface protein with fasciclin (FAS1) repeats</fullName>
    </submittedName>
</protein>
<dbReference type="InterPro" id="IPR000782">
    <property type="entry name" value="FAS1_domain"/>
</dbReference>
<dbReference type="GO" id="GO:0030198">
    <property type="term" value="P:extracellular matrix organization"/>
    <property type="evidence" value="ECO:0007669"/>
    <property type="project" value="TreeGrafter"/>
</dbReference>
<dbReference type="GO" id="GO:0005615">
    <property type="term" value="C:extracellular space"/>
    <property type="evidence" value="ECO:0007669"/>
    <property type="project" value="TreeGrafter"/>
</dbReference>
<dbReference type="PROSITE" id="PS50213">
    <property type="entry name" value="FAS1"/>
    <property type="match status" value="1"/>
</dbReference>
<feature type="compositionally biased region" description="Polar residues" evidence="2">
    <location>
        <begin position="49"/>
        <end position="58"/>
    </location>
</feature>
<dbReference type="EMBL" id="SLXQ01000019">
    <property type="protein sequence ID" value="TCP44768.1"/>
    <property type="molecule type" value="Genomic_DNA"/>
</dbReference>
<dbReference type="GO" id="GO:0031012">
    <property type="term" value="C:extracellular matrix"/>
    <property type="evidence" value="ECO:0007669"/>
    <property type="project" value="TreeGrafter"/>
</dbReference>
<sequence length="222" mass="22797">MKRRFQGSAAMAGTIGLLAVVLAGCGTSDDQAGENTAEQEAAATEQTQSSPAASNGETTADDVFGPGCDQVPTDPNDQGSVEGMIDDPVGTAASNNPLLTTLTDAVTQAGLVDTLNDTEAKYTVFAPADPAFDAVPEQDLQALLDDKEQLTATLTYHVVPERMDAQGIVDAGMLETVEGKKITVEGSADKPTVNGANVLCGNIPTANATVFVVDEVLMPPQG</sequence>
<dbReference type="PANTHER" id="PTHR10900:SF77">
    <property type="entry name" value="FI19380P1"/>
    <property type="match status" value="1"/>
</dbReference>